<reference evidence="2" key="1">
    <citation type="journal article" date="2017" name="Nature">
        <title>The sunflower genome provides insights into oil metabolism, flowering and Asterid evolution.</title>
        <authorList>
            <person name="Badouin H."/>
            <person name="Gouzy J."/>
            <person name="Grassa C.J."/>
            <person name="Murat F."/>
            <person name="Staton S.E."/>
            <person name="Cottret L."/>
            <person name="Lelandais-Briere C."/>
            <person name="Owens G.L."/>
            <person name="Carrere S."/>
            <person name="Mayjonade B."/>
            <person name="Legrand L."/>
            <person name="Gill N."/>
            <person name="Kane N.C."/>
            <person name="Bowers J.E."/>
            <person name="Hubner S."/>
            <person name="Bellec A."/>
            <person name="Berard A."/>
            <person name="Berges H."/>
            <person name="Blanchet N."/>
            <person name="Boniface M.C."/>
            <person name="Brunel D."/>
            <person name="Catrice O."/>
            <person name="Chaidir N."/>
            <person name="Claudel C."/>
            <person name="Donnadieu C."/>
            <person name="Faraut T."/>
            <person name="Fievet G."/>
            <person name="Helmstetter N."/>
            <person name="King M."/>
            <person name="Knapp S.J."/>
            <person name="Lai Z."/>
            <person name="Le Paslier M.C."/>
            <person name="Lippi Y."/>
            <person name="Lorenzon L."/>
            <person name="Mandel J.R."/>
            <person name="Marage G."/>
            <person name="Marchand G."/>
            <person name="Marquand E."/>
            <person name="Bret-Mestries E."/>
            <person name="Morien E."/>
            <person name="Nambeesan S."/>
            <person name="Nguyen T."/>
            <person name="Pegot-Espagnet P."/>
            <person name="Pouilly N."/>
            <person name="Raftis F."/>
            <person name="Sallet E."/>
            <person name="Schiex T."/>
            <person name="Thomas J."/>
            <person name="Vandecasteele C."/>
            <person name="Vares D."/>
            <person name="Vear F."/>
            <person name="Vautrin S."/>
            <person name="Crespi M."/>
            <person name="Mangin B."/>
            <person name="Burke J.M."/>
            <person name="Salse J."/>
            <person name="Munos S."/>
            <person name="Vincourt P."/>
            <person name="Rieseberg L.H."/>
            <person name="Langlade N.B."/>
        </authorList>
    </citation>
    <scope>NUCLEOTIDE SEQUENCE [LARGE SCALE GENOMIC DNA]</scope>
    <source>
        <strain evidence="2">cv. SF193</strain>
    </source>
</reference>
<gene>
    <name evidence="1" type="ORF">HannXRQ_Chr17g0556441</name>
</gene>
<evidence type="ECO:0000313" key="2">
    <source>
        <dbReference type="Proteomes" id="UP000215914"/>
    </source>
</evidence>
<protein>
    <submittedName>
        <fullName evidence="1">Uncharacterized protein</fullName>
    </submittedName>
</protein>
<dbReference type="Proteomes" id="UP000215914">
    <property type="component" value="Chromosome 17"/>
</dbReference>
<name>A0A251RR37_HELAN</name>
<evidence type="ECO:0000313" key="1">
    <source>
        <dbReference type="EMBL" id="OTF86953.1"/>
    </source>
</evidence>
<dbReference type="EMBL" id="CM007906">
    <property type="protein sequence ID" value="OTF86953.1"/>
    <property type="molecule type" value="Genomic_DNA"/>
</dbReference>
<proteinExistence type="predicted"/>
<dbReference type="AlphaFoldDB" id="A0A251RR37"/>
<keyword evidence="2" id="KW-1185">Reference proteome</keyword>
<dbReference type="InParanoid" id="A0A251RR37"/>
<accession>A0A251RR37</accession>
<organism evidence="1 2">
    <name type="scientific">Helianthus annuus</name>
    <name type="common">Common sunflower</name>
    <dbReference type="NCBI Taxonomy" id="4232"/>
    <lineage>
        <taxon>Eukaryota</taxon>
        <taxon>Viridiplantae</taxon>
        <taxon>Streptophyta</taxon>
        <taxon>Embryophyta</taxon>
        <taxon>Tracheophyta</taxon>
        <taxon>Spermatophyta</taxon>
        <taxon>Magnoliopsida</taxon>
        <taxon>eudicotyledons</taxon>
        <taxon>Gunneridae</taxon>
        <taxon>Pentapetalae</taxon>
        <taxon>asterids</taxon>
        <taxon>campanulids</taxon>
        <taxon>Asterales</taxon>
        <taxon>Asteraceae</taxon>
        <taxon>Asteroideae</taxon>
        <taxon>Heliantheae alliance</taxon>
        <taxon>Heliantheae</taxon>
        <taxon>Helianthus</taxon>
    </lineage>
</organism>
<sequence>MKKITLTSYRESLLGLLLKMIYGKRNQNPFLPTSSRRVGLWQGRRNEHYVLTLFQAEEALTALRRPHH</sequence>